<organism evidence="1 2">
    <name type="scientific">Laccaria amethystina LaAM-08-1</name>
    <dbReference type="NCBI Taxonomy" id="1095629"/>
    <lineage>
        <taxon>Eukaryota</taxon>
        <taxon>Fungi</taxon>
        <taxon>Dikarya</taxon>
        <taxon>Basidiomycota</taxon>
        <taxon>Agaricomycotina</taxon>
        <taxon>Agaricomycetes</taxon>
        <taxon>Agaricomycetidae</taxon>
        <taxon>Agaricales</taxon>
        <taxon>Agaricineae</taxon>
        <taxon>Hydnangiaceae</taxon>
        <taxon>Laccaria</taxon>
    </lineage>
</organism>
<dbReference type="OrthoDB" id="3032100at2759"/>
<protein>
    <submittedName>
        <fullName evidence="1">Uncharacterized protein</fullName>
    </submittedName>
</protein>
<reference evidence="1 2" key="1">
    <citation type="submission" date="2014-04" db="EMBL/GenBank/DDBJ databases">
        <authorList>
            <consortium name="DOE Joint Genome Institute"/>
            <person name="Kuo A."/>
            <person name="Kohler A."/>
            <person name="Nagy L.G."/>
            <person name="Floudas D."/>
            <person name="Copeland A."/>
            <person name="Barry K.W."/>
            <person name="Cichocki N."/>
            <person name="Veneault-Fourrey C."/>
            <person name="LaButti K."/>
            <person name="Lindquist E.A."/>
            <person name="Lipzen A."/>
            <person name="Lundell T."/>
            <person name="Morin E."/>
            <person name="Murat C."/>
            <person name="Sun H."/>
            <person name="Tunlid A."/>
            <person name="Henrissat B."/>
            <person name="Grigoriev I.V."/>
            <person name="Hibbett D.S."/>
            <person name="Martin F."/>
            <person name="Nordberg H.P."/>
            <person name="Cantor M.N."/>
            <person name="Hua S.X."/>
        </authorList>
    </citation>
    <scope>NUCLEOTIDE SEQUENCE [LARGE SCALE GENOMIC DNA]</scope>
    <source>
        <strain evidence="1 2">LaAM-08-1</strain>
    </source>
</reference>
<dbReference type="Proteomes" id="UP000054477">
    <property type="component" value="Unassembled WGS sequence"/>
</dbReference>
<dbReference type="AlphaFoldDB" id="A0A0C9XQ09"/>
<accession>A0A0C9XQ09</accession>
<gene>
    <name evidence="1" type="ORF">K443DRAFT_676530</name>
</gene>
<proteinExistence type="predicted"/>
<dbReference type="HOGENOM" id="CLU_1578730_0_0_1"/>
<keyword evidence="2" id="KW-1185">Reference proteome</keyword>
<evidence type="ECO:0000313" key="2">
    <source>
        <dbReference type="Proteomes" id="UP000054477"/>
    </source>
</evidence>
<evidence type="ECO:0000313" key="1">
    <source>
        <dbReference type="EMBL" id="KIK03699.1"/>
    </source>
</evidence>
<dbReference type="EMBL" id="KN838577">
    <property type="protein sequence ID" value="KIK03699.1"/>
    <property type="molecule type" value="Genomic_DNA"/>
</dbReference>
<sequence length="170" mass="18359">MPDVMVRNETPDTLNVAFRFVAPANWKNGLPPGDTWTAHLASTPYTIEVRLDRENNQFSPQDSWATAGNITGGWFAGAGSVLGGFFGGSVGRAAALPLMNHAIQGESIPCLLCNGHRIVSPAGGRFAQDADGVVVSVGGVWIPFYNKTYAVRFDENSGYSLWDVDENRRL</sequence>
<reference evidence="2" key="2">
    <citation type="submission" date="2015-01" db="EMBL/GenBank/DDBJ databases">
        <title>Evolutionary Origins and Diversification of the Mycorrhizal Mutualists.</title>
        <authorList>
            <consortium name="DOE Joint Genome Institute"/>
            <consortium name="Mycorrhizal Genomics Consortium"/>
            <person name="Kohler A."/>
            <person name="Kuo A."/>
            <person name="Nagy L.G."/>
            <person name="Floudas D."/>
            <person name="Copeland A."/>
            <person name="Barry K.W."/>
            <person name="Cichocki N."/>
            <person name="Veneault-Fourrey C."/>
            <person name="LaButti K."/>
            <person name="Lindquist E.A."/>
            <person name="Lipzen A."/>
            <person name="Lundell T."/>
            <person name="Morin E."/>
            <person name="Murat C."/>
            <person name="Riley R."/>
            <person name="Ohm R."/>
            <person name="Sun H."/>
            <person name="Tunlid A."/>
            <person name="Henrissat B."/>
            <person name="Grigoriev I.V."/>
            <person name="Hibbett D.S."/>
            <person name="Martin F."/>
        </authorList>
    </citation>
    <scope>NUCLEOTIDE SEQUENCE [LARGE SCALE GENOMIC DNA]</scope>
    <source>
        <strain evidence="2">LaAM-08-1</strain>
    </source>
</reference>
<name>A0A0C9XQ09_9AGAR</name>